<dbReference type="InterPro" id="IPR002110">
    <property type="entry name" value="Ankyrin_rpt"/>
</dbReference>
<dbReference type="RefSeq" id="WP_024072005.1">
    <property type="nucleotide sequence ID" value="NC_023063.1"/>
</dbReference>
<evidence type="ECO:0000256" key="1">
    <source>
        <dbReference type="ARBA" id="ARBA00022737"/>
    </source>
</evidence>
<dbReference type="Pfam" id="PF12796">
    <property type="entry name" value="Ank_2"/>
    <property type="match status" value="4"/>
</dbReference>
<feature type="region of interest" description="Disordered" evidence="4">
    <location>
        <begin position="1162"/>
        <end position="1187"/>
    </location>
</feature>
<protein>
    <submittedName>
        <fullName evidence="5">Uncharacterized protein</fullName>
    </submittedName>
</protein>
<feature type="repeat" description="ANK" evidence="3">
    <location>
        <begin position="980"/>
        <end position="1002"/>
    </location>
</feature>
<reference evidence="5 6" key="1">
    <citation type="journal article" date="2014" name="Genome Announc.">
        <title>Complete Genome Sequence of Ehrlichia muris Strain AS145T, a Model Monocytotropic Ehrlichia Strain.</title>
        <authorList>
            <person name="Thirumalapura N.R."/>
            <person name="Qin X."/>
            <person name="Kuriakose J.A."/>
            <person name="Walker D.H."/>
        </authorList>
    </citation>
    <scope>NUCLEOTIDE SEQUENCE [LARGE SCALE GENOMIC DNA]</scope>
    <source>
        <strain evidence="6">AS154</strain>
    </source>
</reference>
<feature type="compositionally biased region" description="Low complexity" evidence="4">
    <location>
        <begin position="1225"/>
        <end position="1236"/>
    </location>
</feature>
<dbReference type="PROSITE" id="PS50297">
    <property type="entry name" value="ANK_REP_REGION"/>
    <property type="match status" value="3"/>
</dbReference>
<keyword evidence="1" id="KW-0677">Repeat</keyword>
<dbReference type="PANTHER" id="PTHR24198:SF165">
    <property type="entry name" value="ANKYRIN REPEAT-CONTAINING PROTEIN-RELATED"/>
    <property type="match status" value="1"/>
</dbReference>
<dbReference type="KEGG" id="emr:EMUR_01925"/>
<feature type="repeat" description="ANK" evidence="3">
    <location>
        <begin position="655"/>
        <end position="688"/>
    </location>
</feature>
<dbReference type="Pfam" id="PF00023">
    <property type="entry name" value="Ank"/>
    <property type="match status" value="1"/>
</dbReference>
<evidence type="ECO:0000256" key="3">
    <source>
        <dbReference type="PROSITE-ProRule" id="PRU00023"/>
    </source>
</evidence>
<feature type="repeat" description="ANK" evidence="3">
    <location>
        <begin position="689"/>
        <end position="721"/>
    </location>
</feature>
<evidence type="ECO:0000256" key="2">
    <source>
        <dbReference type="ARBA" id="ARBA00023043"/>
    </source>
</evidence>
<dbReference type="InterPro" id="IPR036770">
    <property type="entry name" value="Ankyrin_rpt-contain_sf"/>
</dbReference>
<feature type="compositionally biased region" description="Polar residues" evidence="4">
    <location>
        <begin position="1293"/>
        <end position="1307"/>
    </location>
</feature>
<feature type="region of interest" description="Disordered" evidence="4">
    <location>
        <begin position="1286"/>
        <end position="1313"/>
    </location>
</feature>
<dbReference type="Proteomes" id="UP000018689">
    <property type="component" value="Chromosome"/>
</dbReference>
<dbReference type="Gene3D" id="1.25.40.20">
    <property type="entry name" value="Ankyrin repeat-containing domain"/>
    <property type="match status" value="5"/>
</dbReference>
<feature type="region of interest" description="Disordered" evidence="4">
    <location>
        <begin position="1"/>
        <end position="130"/>
    </location>
</feature>
<dbReference type="HOGENOM" id="CLU_250614_0_0_5"/>
<dbReference type="PANTHER" id="PTHR24198">
    <property type="entry name" value="ANKYRIN REPEAT AND PROTEIN KINASE DOMAIN-CONTAINING PROTEIN"/>
    <property type="match status" value="1"/>
</dbReference>
<dbReference type="SUPFAM" id="SSF48403">
    <property type="entry name" value="Ankyrin repeat"/>
    <property type="match status" value="4"/>
</dbReference>
<gene>
    <name evidence="5" type="ORF">EMUR_01925</name>
</gene>
<feature type="region of interest" description="Disordered" evidence="4">
    <location>
        <begin position="1212"/>
        <end position="1254"/>
    </location>
</feature>
<dbReference type="EMBL" id="CP006917">
    <property type="protein sequence ID" value="AHC39707.1"/>
    <property type="molecule type" value="Genomic_DNA"/>
</dbReference>
<dbReference type="STRING" id="1423892.EMUR_01925"/>
<proteinExistence type="predicted"/>
<feature type="repeat" description="ANK" evidence="3">
    <location>
        <begin position="399"/>
        <end position="432"/>
    </location>
</feature>
<sequence length="1313" mass="141559">MTDPKKDDLQQNQKDPDVQGNDPQPGEQDQQLTIEGQEQQPYVQEEHEGATGHDIYASPLPKSQRPATPQVLEEPSSIEEEETPPPLPPREGISDVAQELEEEIYQSVSPESEEEEIYQSVSPESEDGFNVVNRYNGPSISSRNLIDEPYHDSDGNDMMEFEDNRNWESVRNAVVRDEEVDSDLLVTSGLMRKICDKIVKSKGNLSEEEVKNIVRVLETNDQGVAEDIVNPMQADVEGNPVREARGIMTLLHLAYAYNLDQKIVSAIENTKDSAGFSGRDAYNIQDSEGNLPLHLAARNCSGQMLNRCISNTRPDILNLRNFGNQTPMHIMCQNPACSIENMEIAKEHNVDFTALDGRGRLPLHYAAAHFKPEVLSYALKSTKISFGPETAVVNTQDQYGCTPLHCAVIGNNAQVLPLMLLQNGIDACARDVNGDMAIHHAVRDSDVDTVKALCLSKVIANKGPGSVAESLLSDDLHGNTPLHIACSRPNVKVFNIIKNSIRRHHGPDVLRESLLQGGAGSRGLDLSDFTSEKGALDRFGPLFNRMRFGNFVLSPVHCAIQHNNRSVLNAIFKHSPDLVKQESSTGVNSCHLAMLFGNAKTAKFIVNNASKEEVNAQGAKVPTPLHLACIRGNNSVIQVLVSHKDLDINQCMGPDQNTVLHYAINKGENTLLKKVLAHPNIDVNVKNAAGRTALHEALDLGDLKVVKALCVAGADASIADSQGKSALSSAIFSGQKEANVIKTIKLLVVHGATIGSSEDKNKLLEQCVYCGYNKLSSMLMNYRGVPTSPDSDSYPLSAAVICNNKTAAGLLIRNGGDVNQRVPNPSSMHFGNSLLMVAVDNSNIEMVKLLVQKNCDTSIVGANGNTVGHMLAENQDMKFAGKALKVILSKDAKVMLSKQDNLGNTPIHSAIQSHNLKMAADMMRAVPKGNLSKIISTQNGEGNTLLHMAAKSGDLGLFKLVISSLDKRQLAAVACVPNENGDTPLHLAMQHGNPEYAAAILKGCRKEDLPGLVTPKDATGNTLLHLVCKANGNRHFINYVMKFLTDNLDKEVLKGLVNDRNLENKTPMHCAASQGNKYASRLFPLCNTNTLTTPDADGNLVSGCISDGSSLKKGTGLFGLKPSLFKKILKAEADAKAGLHAASCEVLPSVDESPVEGKENDGVEILTDTDHSESLTADQEPEEYGYGFNMSSRLSASQSSSISSLVSSGKVSSASAEPPLASHRSSFSSFGKGSSSDVTPSGQHGTQESQQPLTMEIENIVGDLEMLSEEIDAIVQDMQSMTVASSADVDIQSVGSPTTGQSATAKKSSCHGK</sequence>
<feature type="compositionally biased region" description="Polar residues" evidence="4">
    <location>
        <begin position="27"/>
        <end position="42"/>
    </location>
</feature>
<dbReference type="OrthoDB" id="7163289at2"/>
<evidence type="ECO:0000256" key="4">
    <source>
        <dbReference type="SAM" id="MobiDB-lite"/>
    </source>
</evidence>
<name>V9R7B4_9RICK</name>
<accession>V9R7B4</accession>
<feature type="compositionally biased region" description="Polar residues" evidence="4">
    <location>
        <begin position="1237"/>
        <end position="1253"/>
    </location>
</feature>
<keyword evidence="6" id="KW-1185">Reference proteome</keyword>
<dbReference type="PATRIC" id="fig|1423892.3.peg.392"/>
<feature type="repeat" description="ANK" evidence="3">
    <location>
        <begin position="830"/>
        <end position="862"/>
    </location>
</feature>
<feature type="compositionally biased region" description="Basic and acidic residues" evidence="4">
    <location>
        <begin position="1"/>
        <end position="17"/>
    </location>
</feature>
<keyword evidence="2 3" id="KW-0040">ANK repeat</keyword>
<dbReference type="SMART" id="SM00248">
    <property type="entry name" value="ANK"/>
    <property type="match status" value="19"/>
</dbReference>
<evidence type="ECO:0000313" key="6">
    <source>
        <dbReference type="Proteomes" id="UP000018689"/>
    </source>
</evidence>
<evidence type="ECO:0000313" key="5">
    <source>
        <dbReference type="EMBL" id="AHC39707.1"/>
    </source>
</evidence>
<dbReference type="PROSITE" id="PS50088">
    <property type="entry name" value="ANK_REPEAT"/>
    <property type="match status" value="5"/>
</dbReference>
<organism evidence="5 6">
    <name type="scientific">Ehrlichia muris AS145</name>
    <dbReference type="NCBI Taxonomy" id="1423892"/>
    <lineage>
        <taxon>Bacteria</taxon>
        <taxon>Pseudomonadati</taxon>
        <taxon>Pseudomonadota</taxon>
        <taxon>Alphaproteobacteria</taxon>
        <taxon>Rickettsiales</taxon>
        <taxon>Anaplasmataceae</taxon>
        <taxon>Ehrlichia</taxon>
    </lineage>
</organism>